<dbReference type="AlphaFoldDB" id="A0A7C3Z4Q0"/>
<dbReference type="InterPro" id="IPR036278">
    <property type="entry name" value="Sialidase_sf"/>
</dbReference>
<organism evidence="2">
    <name type="scientific">Desulfobacca acetoxidans</name>
    <dbReference type="NCBI Taxonomy" id="60893"/>
    <lineage>
        <taxon>Bacteria</taxon>
        <taxon>Pseudomonadati</taxon>
        <taxon>Thermodesulfobacteriota</taxon>
        <taxon>Desulfobaccia</taxon>
        <taxon>Desulfobaccales</taxon>
        <taxon>Desulfobaccaceae</taxon>
        <taxon>Desulfobacca</taxon>
    </lineage>
</organism>
<dbReference type="InterPro" id="IPR011040">
    <property type="entry name" value="Sialidase"/>
</dbReference>
<protein>
    <recommendedName>
        <fullName evidence="1">Sialidase domain-containing protein</fullName>
    </recommendedName>
</protein>
<evidence type="ECO:0000259" key="1">
    <source>
        <dbReference type="Pfam" id="PF13088"/>
    </source>
</evidence>
<sequence>MAESTVADKAVSGRLLAASLTILLYSIPFYQKYFSGPPEEWTEFRIAHTQPVERSRQEAPYFAAEFVNQAKPGVMCHVPSIAVAGKDKLICTWYAGSREAASDVAVYAAFFQENTGKWTEPEVLVDRISSSRELRRWVGKVGNAVVMNDNHGRLWLFYASLLGGWSTASLNYKVSRDEGRTWTASRKMILSPFFNLTNNVKNGGQNLSRAAFLLPVYHEFLRKFSNVVLVRPQAEKIQYEMRRITRTGKAIQPVLIPWDGQNLLAVFRNAAGGGPGHILKAESRDVGRHWSGLTATPLPNPDSGFDMIRLGDGAILGAINQSFQERDNLTLVISRDGGMTWADLYVLENTPGKEYAYPFLARSGRYYHLTYSYERSRIKHVVFNEAWLQGLIGHVH</sequence>
<gene>
    <name evidence="2" type="ORF">ENW96_13895</name>
</gene>
<dbReference type="EMBL" id="DTMF01000333">
    <property type="protein sequence ID" value="HGF35448.1"/>
    <property type="molecule type" value="Genomic_DNA"/>
</dbReference>
<name>A0A7C3Z4Q0_9BACT</name>
<reference evidence="2" key="1">
    <citation type="journal article" date="2020" name="mSystems">
        <title>Genome- and Community-Level Interaction Insights into Carbon Utilization and Element Cycling Functions of Hydrothermarchaeota in Hydrothermal Sediment.</title>
        <authorList>
            <person name="Zhou Z."/>
            <person name="Liu Y."/>
            <person name="Xu W."/>
            <person name="Pan J."/>
            <person name="Luo Z.H."/>
            <person name="Li M."/>
        </authorList>
    </citation>
    <scope>NUCLEOTIDE SEQUENCE [LARGE SCALE GENOMIC DNA]</scope>
    <source>
        <strain evidence="2">SpSt-897</strain>
    </source>
</reference>
<comment type="caution">
    <text evidence="2">The sequence shown here is derived from an EMBL/GenBank/DDBJ whole genome shotgun (WGS) entry which is preliminary data.</text>
</comment>
<evidence type="ECO:0000313" key="2">
    <source>
        <dbReference type="EMBL" id="HGF35448.1"/>
    </source>
</evidence>
<dbReference type="SUPFAM" id="SSF50939">
    <property type="entry name" value="Sialidases"/>
    <property type="match status" value="1"/>
</dbReference>
<dbReference type="Gene3D" id="2.120.10.10">
    <property type="match status" value="2"/>
</dbReference>
<feature type="domain" description="Sialidase" evidence="1">
    <location>
        <begin position="88"/>
        <end position="368"/>
    </location>
</feature>
<dbReference type="PANTHER" id="PTHR43752">
    <property type="entry name" value="BNR/ASP-BOX REPEAT FAMILY PROTEIN"/>
    <property type="match status" value="1"/>
</dbReference>
<dbReference type="PANTHER" id="PTHR43752:SF2">
    <property type="entry name" value="BNR_ASP-BOX REPEAT FAMILY PROTEIN"/>
    <property type="match status" value="1"/>
</dbReference>
<proteinExistence type="predicted"/>
<dbReference type="Pfam" id="PF13088">
    <property type="entry name" value="BNR_2"/>
    <property type="match status" value="1"/>
</dbReference>
<dbReference type="CDD" id="cd15482">
    <property type="entry name" value="Sialidase_non-viral"/>
    <property type="match status" value="1"/>
</dbReference>
<accession>A0A7C3Z4Q0</accession>